<dbReference type="CDD" id="cd01562">
    <property type="entry name" value="Thr-dehyd"/>
    <property type="match status" value="1"/>
</dbReference>
<dbReference type="Pfam" id="PF00291">
    <property type="entry name" value="PALP"/>
    <property type="match status" value="1"/>
</dbReference>
<dbReference type="EMBL" id="BNEA01000015">
    <property type="protein sequence ID" value="GHI53878.1"/>
    <property type="molecule type" value="Genomic_DNA"/>
</dbReference>
<evidence type="ECO:0000313" key="9">
    <source>
        <dbReference type="EMBL" id="GHI53878.1"/>
    </source>
</evidence>
<evidence type="ECO:0000256" key="3">
    <source>
        <dbReference type="ARBA" id="ARBA00001936"/>
    </source>
</evidence>
<comment type="cofactor">
    <cofactor evidence="1">
        <name>Ca(2+)</name>
        <dbReference type="ChEBI" id="CHEBI:29108"/>
    </cofactor>
</comment>
<keyword evidence="5" id="KW-0460">Magnesium</keyword>
<evidence type="ECO:0000256" key="7">
    <source>
        <dbReference type="SAM" id="MobiDB-lite"/>
    </source>
</evidence>
<gene>
    <name evidence="9" type="ORF">Srubr_37240</name>
</gene>
<organism evidence="9 10">
    <name type="scientific">Streptomyces rubradiris</name>
    <name type="common">Streptomyces achromogenes subsp. rubradiris</name>
    <dbReference type="NCBI Taxonomy" id="285531"/>
    <lineage>
        <taxon>Bacteria</taxon>
        <taxon>Bacillati</taxon>
        <taxon>Actinomycetota</taxon>
        <taxon>Actinomycetes</taxon>
        <taxon>Kitasatosporales</taxon>
        <taxon>Streptomycetaceae</taxon>
        <taxon>Streptomyces</taxon>
    </lineage>
</organism>
<comment type="cofactor">
    <cofactor evidence="2">
        <name>pyridoxal 5'-phosphate</name>
        <dbReference type="ChEBI" id="CHEBI:597326"/>
    </cofactor>
</comment>
<dbReference type="InterPro" id="IPR000634">
    <property type="entry name" value="Ser/Thr_deHydtase_PyrdxlP-BS"/>
</dbReference>
<dbReference type="InterPro" id="IPR001926">
    <property type="entry name" value="TrpB-like_PALP"/>
</dbReference>
<evidence type="ECO:0000256" key="1">
    <source>
        <dbReference type="ARBA" id="ARBA00001913"/>
    </source>
</evidence>
<dbReference type="Gene3D" id="3.40.50.1100">
    <property type="match status" value="2"/>
</dbReference>
<evidence type="ECO:0000256" key="2">
    <source>
        <dbReference type="ARBA" id="ARBA00001933"/>
    </source>
</evidence>
<dbReference type="InterPro" id="IPR036052">
    <property type="entry name" value="TrpB-like_PALP_sf"/>
</dbReference>
<evidence type="ECO:0000313" key="10">
    <source>
        <dbReference type="Proteomes" id="UP000646738"/>
    </source>
</evidence>
<evidence type="ECO:0000256" key="6">
    <source>
        <dbReference type="ARBA" id="ARBA00022898"/>
    </source>
</evidence>
<feature type="region of interest" description="Disordered" evidence="7">
    <location>
        <begin position="323"/>
        <end position="359"/>
    </location>
</feature>
<proteinExistence type="predicted"/>
<dbReference type="PROSITE" id="PS00165">
    <property type="entry name" value="DEHYDRATASE_SER_THR"/>
    <property type="match status" value="1"/>
</dbReference>
<reference evidence="10" key="1">
    <citation type="submission" date="2023-07" db="EMBL/GenBank/DDBJ databases">
        <title>Whole genome shotgun sequence of Streptomyces achromogenes subsp. rubradiris NBRC 14000.</title>
        <authorList>
            <person name="Komaki H."/>
            <person name="Tamura T."/>
        </authorList>
    </citation>
    <scope>NUCLEOTIDE SEQUENCE [LARGE SCALE GENOMIC DNA]</scope>
    <source>
        <strain evidence="10">NBRC 14000</strain>
    </source>
</reference>
<dbReference type="PANTHER" id="PTHR43050:SF1">
    <property type="entry name" value="SERINE RACEMASE"/>
    <property type="match status" value="1"/>
</dbReference>
<dbReference type="Proteomes" id="UP000646738">
    <property type="component" value="Unassembled WGS sequence"/>
</dbReference>
<feature type="domain" description="Tryptophan synthase beta chain-like PALP" evidence="8">
    <location>
        <begin position="18"/>
        <end position="304"/>
    </location>
</feature>
<comment type="caution">
    <text evidence="9">The sequence shown here is derived from an EMBL/GenBank/DDBJ whole genome shotgun (WGS) entry which is preliminary data.</text>
</comment>
<keyword evidence="10" id="KW-1185">Reference proteome</keyword>
<name>A0ABQ3RDE8_STRRR</name>
<dbReference type="SUPFAM" id="SSF53686">
    <property type="entry name" value="Tryptophan synthase beta subunit-like PLP-dependent enzymes"/>
    <property type="match status" value="1"/>
</dbReference>
<evidence type="ECO:0000259" key="8">
    <source>
        <dbReference type="Pfam" id="PF00291"/>
    </source>
</evidence>
<evidence type="ECO:0000256" key="5">
    <source>
        <dbReference type="ARBA" id="ARBA00022842"/>
    </source>
</evidence>
<comment type="cofactor">
    <cofactor evidence="3">
        <name>Mn(2+)</name>
        <dbReference type="ChEBI" id="CHEBI:29035"/>
    </cofactor>
</comment>
<comment type="cofactor">
    <cofactor evidence="4">
        <name>Mg(2+)</name>
        <dbReference type="ChEBI" id="CHEBI:18420"/>
    </cofactor>
</comment>
<protein>
    <submittedName>
        <fullName evidence="9">Serine/threonine dehydratase</fullName>
    </submittedName>
</protein>
<sequence length="359" mass="37940">MATLTHHDVLYAAQRLRDAVVRTPLLTSSAIDHLVHRRVFLKAETHQLTGSFKFRGAYNALALGRTEREAGVVGASAGNHGQALALAARMLDTSATVLLPTDVPTAKHEAIRALGARIATYDRFSDHRDAIVHQIAHRHKLTVVPSANDPKVIAGAGTVALEMVQDLPDLAAILVPVGGGGLAAGTALIASAHNPRLRVFGVEPVGADDTHRSLRAGRITSITPPATIADSLRHTEPAKIAFAINQRFLADVITVSETDIADAMALLWQHCHLVAEPSGAVALAGLIRAARRLPEGRIGVIISGGNVDWDLYRKALDVSLERPRRATRQPAVRRSPAQAASRPASSALVGLSGSGRTSG</sequence>
<feature type="compositionally biased region" description="Low complexity" evidence="7">
    <location>
        <begin position="328"/>
        <end position="351"/>
    </location>
</feature>
<evidence type="ECO:0000256" key="4">
    <source>
        <dbReference type="ARBA" id="ARBA00001946"/>
    </source>
</evidence>
<keyword evidence="6" id="KW-0663">Pyridoxal phosphate</keyword>
<accession>A0ABQ3RDE8</accession>
<dbReference type="PANTHER" id="PTHR43050">
    <property type="entry name" value="SERINE / THREONINE RACEMASE FAMILY MEMBER"/>
    <property type="match status" value="1"/>
</dbReference>